<protein>
    <submittedName>
        <fullName evidence="1">Carbohydrate ABC transporter substrate-binding protein, CUT1 family</fullName>
    </submittedName>
</protein>
<dbReference type="InterPro" id="IPR050490">
    <property type="entry name" value="Bact_solute-bd_prot1"/>
</dbReference>
<sequence length="512" mass="55606">MLCFAALQKRSNIVRRIAENQFGGARKAFSADPRCASTGGRLSEPWTGSDLINWIRIYSNCEDPVNLSKLSAPRVSRRSLVAAVAATALALTGCSSGGGDEPAEKPTGPVTIKVWAWYPEFQGVVDLFNSTHSDIKIEWTNAGTGQDQYTKLQTALKAGKGAPDVAMLELQEIPTFQLTKHLVDLGKYGANDVKGDYVDWAWKQVSSGDQVYAIPVDAGPMAMMYRDDIFKKYNLTVPTTWDEYKAQAEKLKTASAGKSFITDFGANDGGFLSGLFWQAGAQPYSYDLANPANIGVNLASAEAKKVISYWEGLVNGGLADTTAFHTTDFYNGLGSEKYATYIAAGWGPGYIQANAAKSSGKWKVAPLPQWVAGENKQGDWGGSSFAVTDQAKYPDIAAKVAMEIFGAKNTEAWKIGIDKAFLFPTATPILESDTFKNKEYEFFGGQKVNEVFVPAYNAIGPFAWSPFNSYNFNQLTTGLNQAIENKTSWTASLDAAQANVKTYATQQGFQVQ</sequence>
<proteinExistence type="predicted"/>
<dbReference type="InterPro" id="IPR006059">
    <property type="entry name" value="SBP"/>
</dbReference>
<evidence type="ECO:0000313" key="1">
    <source>
        <dbReference type="EMBL" id="SDT78287.1"/>
    </source>
</evidence>
<dbReference type="PANTHER" id="PTHR43649:SF14">
    <property type="entry name" value="BLR3389 PROTEIN"/>
    <property type="match status" value="1"/>
</dbReference>
<dbReference type="AlphaFoldDB" id="A0A1H2D6V2"/>
<name>A0A1H2D6V2_9ACTN</name>
<dbReference type="EMBL" id="LT629758">
    <property type="protein sequence ID" value="SDT78287.1"/>
    <property type="molecule type" value="Genomic_DNA"/>
</dbReference>
<dbReference type="STRING" id="113562.SAMN04489716_8309"/>
<dbReference type="PANTHER" id="PTHR43649">
    <property type="entry name" value="ARABINOSE-BINDING PROTEIN-RELATED"/>
    <property type="match status" value="1"/>
</dbReference>
<organism evidence="1 2">
    <name type="scientific">Actinoplanes derwentensis</name>
    <dbReference type="NCBI Taxonomy" id="113562"/>
    <lineage>
        <taxon>Bacteria</taxon>
        <taxon>Bacillati</taxon>
        <taxon>Actinomycetota</taxon>
        <taxon>Actinomycetes</taxon>
        <taxon>Micromonosporales</taxon>
        <taxon>Micromonosporaceae</taxon>
        <taxon>Actinoplanes</taxon>
    </lineage>
</organism>
<dbReference type="SUPFAM" id="SSF53850">
    <property type="entry name" value="Periplasmic binding protein-like II"/>
    <property type="match status" value="1"/>
</dbReference>
<dbReference type="Proteomes" id="UP000198688">
    <property type="component" value="Chromosome I"/>
</dbReference>
<dbReference type="Pfam" id="PF01547">
    <property type="entry name" value="SBP_bac_1"/>
    <property type="match status" value="1"/>
</dbReference>
<dbReference type="Gene3D" id="3.40.190.10">
    <property type="entry name" value="Periplasmic binding protein-like II"/>
    <property type="match status" value="3"/>
</dbReference>
<accession>A0A1H2D6V2</accession>
<evidence type="ECO:0000313" key="2">
    <source>
        <dbReference type="Proteomes" id="UP000198688"/>
    </source>
</evidence>
<gene>
    <name evidence="1" type="ORF">SAMN04489716_8309</name>
</gene>
<keyword evidence="2" id="KW-1185">Reference proteome</keyword>
<reference evidence="1 2" key="1">
    <citation type="submission" date="2016-10" db="EMBL/GenBank/DDBJ databases">
        <authorList>
            <person name="de Groot N.N."/>
        </authorList>
    </citation>
    <scope>NUCLEOTIDE SEQUENCE [LARGE SCALE GENOMIC DNA]</scope>
    <source>
        <strain evidence="1 2">DSM 43941</strain>
    </source>
</reference>